<name>A0ABT9VUY8_9BACI</name>
<dbReference type="InterPro" id="IPR000397">
    <property type="entry name" value="Heat_shock_Hsp33"/>
</dbReference>
<evidence type="ECO:0000256" key="2">
    <source>
        <dbReference type="ARBA" id="ARBA00022833"/>
    </source>
</evidence>
<evidence type="ECO:0000256" key="1">
    <source>
        <dbReference type="ARBA" id="ARBA00022490"/>
    </source>
</evidence>
<dbReference type="Proteomes" id="UP001235840">
    <property type="component" value="Unassembled WGS sequence"/>
</dbReference>
<keyword evidence="2" id="KW-0862">Zinc</keyword>
<dbReference type="PANTHER" id="PTHR30111:SF1">
    <property type="entry name" value="33 KDA CHAPERONIN"/>
    <property type="match status" value="1"/>
</dbReference>
<keyword evidence="1" id="KW-0963">Cytoplasm</keyword>
<evidence type="ECO:0000256" key="4">
    <source>
        <dbReference type="ARBA" id="ARBA00023186"/>
    </source>
</evidence>
<dbReference type="SUPFAM" id="SSF118352">
    <property type="entry name" value="HSP33 redox switch-like"/>
    <property type="match status" value="1"/>
</dbReference>
<dbReference type="EMBL" id="JAUSTY010000002">
    <property type="protein sequence ID" value="MDQ0164806.1"/>
    <property type="molecule type" value="Genomic_DNA"/>
</dbReference>
<proteinExistence type="predicted"/>
<organism evidence="6 7">
    <name type="scientific">Caldalkalibacillus horti</name>
    <dbReference type="NCBI Taxonomy" id="77523"/>
    <lineage>
        <taxon>Bacteria</taxon>
        <taxon>Bacillati</taxon>
        <taxon>Bacillota</taxon>
        <taxon>Bacilli</taxon>
        <taxon>Bacillales</taxon>
        <taxon>Bacillaceae</taxon>
        <taxon>Caldalkalibacillus</taxon>
    </lineage>
</organism>
<evidence type="ECO:0000256" key="3">
    <source>
        <dbReference type="ARBA" id="ARBA00023157"/>
    </source>
</evidence>
<keyword evidence="5" id="KW-0676">Redox-active center</keyword>
<dbReference type="Gene3D" id="3.90.1280.10">
    <property type="entry name" value="HSP33 redox switch-like"/>
    <property type="match status" value="1"/>
</dbReference>
<comment type="caution">
    <text evidence="6">The sequence shown here is derived from an EMBL/GenBank/DDBJ whole genome shotgun (WGS) entry which is preliminary data.</text>
</comment>
<reference evidence="6 7" key="1">
    <citation type="submission" date="2023-07" db="EMBL/GenBank/DDBJ databases">
        <title>Genomic Encyclopedia of Type Strains, Phase IV (KMG-IV): sequencing the most valuable type-strain genomes for metagenomic binning, comparative biology and taxonomic classification.</title>
        <authorList>
            <person name="Goeker M."/>
        </authorList>
    </citation>
    <scope>NUCLEOTIDE SEQUENCE [LARGE SCALE GENOMIC DNA]</scope>
    <source>
        <strain evidence="6 7">DSM 12751</strain>
    </source>
</reference>
<gene>
    <name evidence="6" type="ORF">J2S11_000706</name>
</gene>
<evidence type="ECO:0000256" key="5">
    <source>
        <dbReference type="ARBA" id="ARBA00023284"/>
    </source>
</evidence>
<dbReference type="RefSeq" id="WP_307390966.1">
    <property type="nucleotide sequence ID" value="NZ_BAAADK010000018.1"/>
</dbReference>
<sequence length="291" mass="33084">MNIIIKSLIFNKQVRLYFVDNTALIKEILALNQIKSKLFNLALGKTVSGLSLLSATMKGEQRLSATITMSNPRYQIFADVEANGNVRGYVSKSVLEGNIEAVTLSELIGDKAAIRVIKGFKMNQFTGITDMPYKTLDEDISHYFKQSDQIETIIKTNIEFDENHRLLSSYAMYAQLLPGAPQHLLMPIKEKLNMSSVFFNDIRYMCTQQIEDTLNEMFSDAQLIGCQHLQFFCVCSKEMFYGLLYSIDRKNLEKSIRAEQSVNSTCHVCGRSYVFSPSEIQAFLERGEIIE</sequence>
<dbReference type="InterPro" id="IPR016154">
    <property type="entry name" value="Heat_shock_Hsp33_C"/>
</dbReference>
<keyword evidence="3" id="KW-1015">Disulfide bond</keyword>
<accession>A0ABT9VUY8</accession>
<dbReference type="PANTHER" id="PTHR30111">
    <property type="entry name" value="33 KDA CHAPERONIN"/>
    <property type="match status" value="1"/>
</dbReference>
<keyword evidence="7" id="KW-1185">Reference proteome</keyword>
<dbReference type="InterPro" id="IPR016153">
    <property type="entry name" value="Heat_shock_Hsp33_N"/>
</dbReference>
<evidence type="ECO:0000313" key="6">
    <source>
        <dbReference type="EMBL" id="MDQ0164806.1"/>
    </source>
</evidence>
<dbReference type="Gene3D" id="3.55.30.10">
    <property type="entry name" value="Hsp33 domain"/>
    <property type="match status" value="1"/>
</dbReference>
<evidence type="ECO:0000313" key="7">
    <source>
        <dbReference type="Proteomes" id="UP001235840"/>
    </source>
</evidence>
<keyword evidence="4" id="KW-0143">Chaperone</keyword>
<dbReference type="Pfam" id="PF01430">
    <property type="entry name" value="HSP33"/>
    <property type="match status" value="1"/>
</dbReference>
<dbReference type="PIRSF" id="PIRSF005261">
    <property type="entry name" value="Heat_shock_Hsp33"/>
    <property type="match status" value="1"/>
</dbReference>
<protein>
    <submittedName>
        <fullName evidence="6">Molecular chaperone Hsp33</fullName>
    </submittedName>
</protein>
<dbReference type="SUPFAM" id="SSF64397">
    <property type="entry name" value="Hsp33 domain"/>
    <property type="match status" value="1"/>
</dbReference>